<gene>
    <name evidence="3" type="ORF">CGL51_02010</name>
    <name evidence="4" type="ORF">CGL52_02775</name>
    <name evidence="2" type="ORF">HA333_00855</name>
</gene>
<name>A0A371R2C8_9CREN</name>
<dbReference type="InterPro" id="IPR036390">
    <property type="entry name" value="WH_DNA-bd_sf"/>
</dbReference>
<dbReference type="SUPFAM" id="SSF46785">
    <property type="entry name" value="Winged helix' DNA-binding domain"/>
    <property type="match status" value="1"/>
</dbReference>
<dbReference type="Gene3D" id="1.10.10.10">
    <property type="entry name" value="Winged helix-like DNA-binding domain superfamily/Winged helix DNA-binding domain"/>
    <property type="match status" value="1"/>
</dbReference>
<feature type="domain" description="HTH iclR-type" evidence="1">
    <location>
        <begin position="54"/>
        <end position="95"/>
    </location>
</feature>
<dbReference type="InterPro" id="IPR011991">
    <property type="entry name" value="ArsR-like_HTH"/>
</dbReference>
<dbReference type="OrthoDB" id="27885at2157"/>
<dbReference type="RefSeq" id="WP_011007386.1">
    <property type="nucleotide sequence ID" value="NZ_DAIOPL010000006.1"/>
</dbReference>
<organism evidence="3 6">
    <name type="scientific">Pyrobaculum aerophilum</name>
    <dbReference type="NCBI Taxonomy" id="13773"/>
    <lineage>
        <taxon>Archaea</taxon>
        <taxon>Thermoproteota</taxon>
        <taxon>Thermoprotei</taxon>
        <taxon>Thermoproteales</taxon>
        <taxon>Thermoproteaceae</taxon>
        <taxon>Pyrobaculum</taxon>
    </lineage>
</organism>
<dbReference type="Proteomes" id="UP000256877">
    <property type="component" value="Unassembled WGS sequence"/>
</dbReference>
<dbReference type="Proteomes" id="UP000651120">
    <property type="component" value="Unassembled WGS sequence"/>
</dbReference>
<dbReference type="GeneID" id="1465139"/>
<dbReference type="OMA" id="YVEIQKR"/>
<dbReference type="Proteomes" id="UP000257123">
    <property type="component" value="Unassembled WGS sequence"/>
</dbReference>
<sequence>MLEAVLFFLQVSALALAAYAGRARLKRLLNEAQNGNSPAVEEVGDDLPEVDKSILKLLAERQGVVYQSEITKELGLPKSTVHKALRRLSEGGYVEIQKRGRFNVVILKRPISEASRA</sequence>
<dbReference type="EMBL" id="DUJP01000006">
    <property type="protein sequence ID" value="HII46049.1"/>
    <property type="molecule type" value="Genomic_DNA"/>
</dbReference>
<protein>
    <submittedName>
        <fullName evidence="2">Helix-turn-helix domain-containing protein</fullName>
    </submittedName>
    <submittedName>
        <fullName evidence="3">Transcriptional regulator</fullName>
    </submittedName>
</protein>
<proteinExistence type="predicted"/>
<evidence type="ECO:0000313" key="6">
    <source>
        <dbReference type="Proteomes" id="UP000257123"/>
    </source>
</evidence>
<dbReference type="Pfam" id="PF09339">
    <property type="entry name" value="HTH_IclR"/>
    <property type="match status" value="1"/>
</dbReference>
<dbReference type="EMBL" id="NMUF01000005">
    <property type="protein sequence ID" value="RFA99483.1"/>
    <property type="molecule type" value="Genomic_DNA"/>
</dbReference>
<comment type="caution">
    <text evidence="3">The sequence shown here is derived from an EMBL/GenBank/DDBJ whole genome shotgun (WGS) entry which is preliminary data.</text>
</comment>
<evidence type="ECO:0000313" key="3">
    <source>
        <dbReference type="EMBL" id="RFA97672.1"/>
    </source>
</evidence>
<dbReference type="InterPro" id="IPR036388">
    <property type="entry name" value="WH-like_DNA-bd_sf"/>
</dbReference>
<evidence type="ECO:0000313" key="2">
    <source>
        <dbReference type="EMBL" id="HII46049.1"/>
    </source>
</evidence>
<dbReference type="InterPro" id="IPR005471">
    <property type="entry name" value="Tscrpt_reg_IclR_N"/>
</dbReference>
<evidence type="ECO:0000313" key="5">
    <source>
        <dbReference type="Proteomes" id="UP000256877"/>
    </source>
</evidence>
<reference evidence="2" key="2">
    <citation type="journal article" date="2020" name="bioRxiv">
        <title>A rank-normalized archaeal taxonomy based on genome phylogeny resolves widespread incomplete and uneven classifications.</title>
        <authorList>
            <person name="Rinke C."/>
            <person name="Chuvochina M."/>
            <person name="Mussig A.J."/>
            <person name="Chaumeil P.-A."/>
            <person name="Waite D.W."/>
            <person name="Whitman W.B."/>
            <person name="Parks D.H."/>
            <person name="Hugenholtz P."/>
        </authorList>
    </citation>
    <scope>NUCLEOTIDE SEQUENCE</scope>
    <source>
        <strain evidence="2">UBA8839</strain>
    </source>
</reference>
<evidence type="ECO:0000259" key="1">
    <source>
        <dbReference type="Pfam" id="PF09339"/>
    </source>
</evidence>
<dbReference type="EMBL" id="NMUE01000004">
    <property type="protein sequence ID" value="RFA97672.1"/>
    <property type="molecule type" value="Genomic_DNA"/>
</dbReference>
<reference evidence="5 6" key="1">
    <citation type="submission" date="2017-07" db="EMBL/GenBank/DDBJ databases">
        <title>Draft genome sequence of aerobic hyperthermophilic archaea, Pyrobaculum aerophilum YKB31 and YKB32.</title>
        <authorList>
            <person name="Mochizuki T."/>
            <person name="Berliner A.J."/>
            <person name="Yoshida-Takashima Y."/>
            <person name="Takaki Y."/>
            <person name="Nunoura T."/>
            <person name="Takai K."/>
        </authorList>
    </citation>
    <scope>NUCLEOTIDE SEQUENCE [LARGE SCALE GENOMIC DNA]</scope>
    <source>
        <strain evidence="3 6">YKB31</strain>
        <strain evidence="4 5">YKB32</strain>
    </source>
</reference>
<evidence type="ECO:0000313" key="4">
    <source>
        <dbReference type="EMBL" id="RFA99483.1"/>
    </source>
</evidence>
<accession>A0A371R2C8</accession>
<dbReference type="AlphaFoldDB" id="A0A371R2C8"/>
<dbReference type="CDD" id="cd00090">
    <property type="entry name" value="HTH_ARSR"/>
    <property type="match status" value="1"/>
</dbReference>